<evidence type="ECO:0000256" key="1">
    <source>
        <dbReference type="ARBA" id="ARBA00001961"/>
    </source>
</evidence>
<dbReference type="GO" id="GO:0004656">
    <property type="term" value="F:procollagen-proline 4-dioxygenase activity"/>
    <property type="evidence" value="ECO:0007669"/>
    <property type="project" value="TreeGrafter"/>
</dbReference>
<dbReference type="AlphaFoldDB" id="A0A5J4YNP5"/>
<evidence type="ECO:0000259" key="7">
    <source>
        <dbReference type="PROSITE" id="PS51471"/>
    </source>
</evidence>
<proteinExistence type="predicted"/>
<dbReference type="Gene3D" id="2.60.120.620">
    <property type="entry name" value="q2cbj1_9rhob like domain"/>
    <property type="match status" value="1"/>
</dbReference>
<dbReference type="Proteomes" id="UP000324585">
    <property type="component" value="Unassembled WGS sequence"/>
</dbReference>
<evidence type="ECO:0000256" key="3">
    <source>
        <dbReference type="ARBA" id="ARBA00022964"/>
    </source>
</evidence>
<keyword evidence="9" id="KW-1185">Reference proteome</keyword>
<feature type="domain" description="Fe2OG dioxygenase" evidence="7">
    <location>
        <begin position="393"/>
        <end position="524"/>
    </location>
</feature>
<keyword evidence="4" id="KW-0560">Oxidoreductase</keyword>
<keyword evidence="3" id="KW-0223">Dioxygenase</keyword>
<evidence type="ECO:0000313" key="9">
    <source>
        <dbReference type="Proteomes" id="UP000324585"/>
    </source>
</evidence>
<comment type="caution">
    <text evidence="8">The sequence shown here is derived from an EMBL/GenBank/DDBJ whole genome shotgun (WGS) entry which is preliminary data.</text>
</comment>
<evidence type="ECO:0000313" key="8">
    <source>
        <dbReference type="EMBL" id="KAA8492936.1"/>
    </source>
</evidence>
<dbReference type="InterPro" id="IPR006620">
    <property type="entry name" value="Pro_4_hyd_alph"/>
</dbReference>
<accession>A0A5J4YNP5</accession>
<dbReference type="InterPro" id="IPR005123">
    <property type="entry name" value="Oxoglu/Fe-dep_dioxygenase_dom"/>
</dbReference>
<comment type="cofactor">
    <cofactor evidence="1">
        <name>L-ascorbate</name>
        <dbReference type="ChEBI" id="CHEBI:38290"/>
    </cofactor>
</comment>
<name>A0A5J4YNP5_PORPP</name>
<keyword evidence="2" id="KW-0479">Metal-binding</keyword>
<feature type="region of interest" description="Disordered" evidence="6">
    <location>
        <begin position="152"/>
        <end position="173"/>
    </location>
</feature>
<dbReference type="InterPro" id="IPR045054">
    <property type="entry name" value="P4HA-like"/>
</dbReference>
<protein>
    <submittedName>
        <fullName evidence="8">Putative prolyl 4-hydroxylase 9</fullName>
    </submittedName>
</protein>
<dbReference type="PANTHER" id="PTHR10869:SF247">
    <property type="entry name" value="FE2OG DIOXYGENASE DOMAIN-CONTAINING PROTEIN"/>
    <property type="match status" value="1"/>
</dbReference>
<feature type="region of interest" description="Disordered" evidence="6">
    <location>
        <begin position="1"/>
        <end position="43"/>
    </location>
</feature>
<dbReference type="EMBL" id="VRMN01000008">
    <property type="protein sequence ID" value="KAA8492936.1"/>
    <property type="molecule type" value="Genomic_DNA"/>
</dbReference>
<evidence type="ECO:0000256" key="6">
    <source>
        <dbReference type="SAM" id="MobiDB-lite"/>
    </source>
</evidence>
<sequence length="535" mass="59750">MGKAGKLKKKRLRLLNGTAAPGYGAEQNDSEEEGRREDEGPLGISDGELAAACRVLGAMAQHPDVFAKRKEFRVLRTLLHSIRQTPEGLTLLGVTGGSHSREASEQQLVSDAIRDLRFEEARRVLVGMQARQKVPPLGAICRWVRDLDGTAEISHESDGDGAGVSPDASSEHDRQNKLFMQMLSEVIRTCSPEQVGCIVPTDRFELRNWKSVRLWLPPWKPEAVTDSENGIASSAGEQAEALSDQELMHFWVCSRVKGPDRLPPNRHDLAIHASSDEFLLSPLSLPAKELGKCRAYSGKEFLGDAGARAHVTLVEGFLTAHECKRIISVAEKLGFDPDEPLSRSLPVSTRSTLAHACVWLQSKRESERLWARIKYILPPLLYNARGVRLQPRGLNRRWRVYRYSQSAVYRPHIDGAWPESGLDDTKQYVYNVNERSSKHVWSKLTFLMYLSDDFEGGETTFFAPVVKALEESNSVYMDARGVRPRQGWALVFPHGEAHGAWLHEGSPVTHGVKYVVRTDVLYEPMNECLGSITVP</sequence>
<gene>
    <name evidence="8" type="ORF">FVE85_9208</name>
</gene>
<dbReference type="SMART" id="SM00702">
    <property type="entry name" value="P4Hc"/>
    <property type="match status" value="1"/>
</dbReference>
<organism evidence="8 9">
    <name type="scientific">Porphyridium purpureum</name>
    <name type="common">Red alga</name>
    <name type="synonym">Porphyridium cruentum</name>
    <dbReference type="NCBI Taxonomy" id="35688"/>
    <lineage>
        <taxon>Eukaryota</taxon>
        <taxon>Rhodophyta</taxon>
        <taxon>Bangiophyceae</taxon>
        <taxon>Porphyridiales</taxon>
        <taxon>Porphyridiaceae</taxon>
        <taxon>Porphyridium</taxon>
    </lineage>
</organism>
<evidence type="ECO:0000256" key="2">
    <source>
        <dbReference type="ARBA" id="ARBA00022723"/>
    </source>
</evidence>
<dbReference type="GO" id="GO:0031418">
    <property type="term" value="F:L-ascorbic acid binding"/>
    <property type="evidence" value="ECO:0007669"/>
    <property type="project" value="InterPro"/>
</dbReference>
<evidence type="ECO:0000256" key="4">
    <source>
        <dbReference type="ARBA" id="ARBA00023002"/>
    </source>
</evidence>
<evidence type="ECO:0000256" key="5">
    <source>
        <dbReference type="ARBA" id="ARBA00023004"/>
    </source>
</evidence>
<keyword evidence="5" id="KW-0408">Iron</keyword>
<reference evidence="9" key="1">
    <citation type="journal article" date="2019" name="Nat. Commun.">
        <title>Expansion of phycobilisome linker gene families in mesophilic red algae.</title>
        <authorList>
            <person name="Lee J."/>
            <person name="Kim D."/>
            <person name="Bhattacharya D."/>
            <person name="Yoon H.S."/>
        </authorList>
    </citation>
    <scope>NUCLEOTIDE SEQUENCE [LARGE SCALE GENOMIC DNA]</scope>
    <source>
        <strain evidence="9">CCMP 1328</strain>
    </source>
</reference>
<dbReference type="InterPro" id="IPR044862">
    <property type="entry name" value="Pro_4_hyd_alph_FE2OG_OXY"/>
</dbReference>
<dbReference type="GO" id="GO:0005783">
    <property type="term" value="C:endoplasmic reticulum"/>
    <property type="evidence" value="ECO:0007669"/>
    <property type="project" value="TreeGrafter"/>
</dbReference>
<feature type="compositionally biased region" description="Basic residues" evidence="6">
    <location>
        <begin position="1"/>
        <end position="13"/>
    </location>
</feature>
<dbReference type="Pfam" id="PF13640">
    <property type="entry name" value="2OG-FeII_Oxy_3"/>
    <property type="match status" value="1"/>
</dbReference>
<dbReference type="PANTHER" id="PTHR10869">
    <property type="entry name" value="PROLYL 4-HYDROXYLASE ALPHA SUBUNIT"/>
    <property type="match status" value="1"/>
</dbReference>
<dbReference type="OrthoDB" id="69177at2759"/>
<dbReference type="PROSITE" id="PS51471">
    <property type="entry name" value="FE2OG_OXY"/>
    <property type="match status" value="1"/>
</dbReference>
<dbReference type="GO" id="GO:0005506">
    <property type="term" value="F:iron ion binding"/>
    <property type="evidence" value="ECO:0007669"/>
    <property type="project" value="InterPro"/>
</dbReference>